<evidence type="ECO:0000313" key="4">
    <source>
        <dbReference type="Proteomes" id="UP000283841"/>
    </source>
</evidence>
<dbReference type="GeneID" id="39597016"/>
<name>A0A443I6C7_BYSSP</name>
<feature type="region of interest" description="Disordered" evidence="1">
    <location>
        <begin position="120"/>
        <end position="412"/>
    </location>
</feature>
<evidence type="ECO:0000259" key="2">
    <source>
        <dbReference type="Pfam" id="PF00561"/>
    </source>
</evidence>
<feature type="region of interest" description="Disordered" evidence="1">
    <location>
        <begin position="706"/>
        <end position="783"/>
    </location>
</feature>
<feature type="compositionally biased region" description="Acidic residues" evidence="1">
    <location>
        <begin position="261"/>
        <end position="270"/>
    </location>
</feature>
<dbReference type="InterPro" id="IPR029058">
    <property type="entry name" value="AB_hydrolase_fold"/>
</dbReference>
<dbReference type="PANTHER" id="PTHR43433">
    <property type="entry name" value="HYDROLASE, ALPHA/BETA FOLD FAMILY PROTEIN"/>
    <property type="match status" value="1"/>
</dbReference>
<feature type="domain" description="AB hydrolase-1" evidence="2">
    <location>
        <begin position="558"/>
        <end position="656"/>
    </location>
</feature>
<feature type="region of interest" description="Disordered" evidence="1">
    <location>
        <begin position="424"/>
        <end position="516"/>
    </location>
</feature>
<evidence type="ECO:0000256" key="1">
    <source>
        <dbReference type="SAM" id="MobiDB-lite"/>
    </source>
</evidence>
<dbReference type="VEuPathDB" id="FungiDB:C8Q69DRAFT_396441"/>
<feature type="compositionally biased region" description="Basic residues" evidence="1">
    <location>
        <begin position="324"/>
        <end position="333"/>
    </location>
</feature>
<feature type="compositionally biased region" description="Basic and acidic residues" evidence="1">
    <location>
        <begin position="218"/>
        <end position="232"/>
    </location>
</feature>
<feature type="region of interest" description="Disordered" evidence="1">
    <location>
        <begin position="1"/>
        <end position="43"/>
    </location>
</feature>
<feature type="compositionally biased region" description="Basic and acidic residues" evidence="1">
    <location>
        <begin position="466"/>
        <end position="483"/>
    </location>
</feature>
<gene>
    <name evidence="3" type="ORF">C8Q69DRAFT_396441</name>
</gene>
<feature type="compositionally biased region" description="Low complexity" evidence="1">
    <location>
        <begin position="22"/>
        <end position="34"/>
    </location>
</feature>
<dbReference type="Proteomes" id="UP000283841">
    <property type="component" value="Unassembled WGS sequence"/>
</dbReference>
<reference evidence="3 4" key="1">
    <citation type="journal article" date="2018" name="Front. Microbiol.">
        <title>Genomic and genetic insights into a cosmopolitan fungus, Paecilomyces variotii (Eurotiales).</title>
        <authorList>
            <person name="Urquhart A.S."/>
            <person name="Mondo S.J."/>
            <person name="Makela M.R."/>
            <person name="Hane J.K."/>
            <person name="Wiebenga A."/>
            <person name="He G."/>
            <person name="Mihaltcheva S."/>
            <person name="Pangilinan J."/>
            <person name="Lipzen A."/>
            <person name="Barry K."/>
            <person name="de Vries R.P."/>
            <person name="Grigoriev I.V."/>
            <person name="Idnurm A."/>
        </authorList>
    </citation>
    <scope>NUCLEOTIDE SEQUENCE [LARGE SCALE GENOMIC DNA]</scope>
    <source>
        <strain evidence="3 4">CBS 101075</strain>
    </source>
</reference>
<keyword evidence="4" id="KW-1185">Reference proteome</keyword>
<dbReference type="EMBL" id="RCNU01000001">
    <property type="protein sequence ID" value="RWQ99659.1"/>
    <property type="molecule type" value="Genomic_DNA"/>
</dbReference>
<evidence type="ECO:0000313" key="3">
    <source>
        <dbReference type="EMBL" id="RWQ99659.1"/>
    </source>
</evidence>
<dbReference type="RefSeq" id="XP_028489304.1">
    <property type="nucleotide sequence ID" value="XM_028627739.1"/>
</dbReference>
<dbReference type="PANTHER" id="PTHR43433:SF10">
    <property type="entry name" value="AB HYDROLASE-1 DOMAIN-CONTAINING PROTEIN"/>
    <property type="match status" value="1"/>
</dbReference>
<dbReference type="Gene3D" id="3.40.50.1820">
    <property type="entry name" value="alpha/beta hydrolase"/>
    <property type="match status" value="1"/>
</dbReference>
<dbReference type="AlphaFoldDB" id="A0A443I6C7"/>
<organism evidence="3 4">
    <name type="scientific">Byssochlamys spectabilis</name>
    <name type="common">Paecilomyces variotii</name>
    <dbReference type="NCBI Taxonomy" id="264951"/>
    <lineage>
        <taxon>Eukaryota</taxon>
        <taxon>Fungi</taxon>
        <taxon>Dikarya</taxon>
        <taxon>Ascomycota</taxon>
        <taxon>Pezizomycotina</taxon>
        <taxon>Eurotiomycetes</taxon>
        <taxon>Eurotiomycetidae</taxon>
        <taxon>Eurotiales</taxon>
        <taxon>Thermoascaceae</taxon>
        <taxon>Paecilomyces</taxon>
    </lineage>
</organism>
<feature type="region of interest" description="Disordered" evidence="1">
    <location>
        <begin position="65"/>
        <end position="107"/>
    </location>
</feature>
<sequence>MDALDESLAPDTHPSRHRKSLPSPSTSAPAPQSADRANVPPASPEVISSLISSLSAISAPAQSLFDSFPNIDDHLGQPLPNSPQSESSRGRPQSGRSKSKASNEHGFGMDYGAYKVLEENNDNPFLHPDDAAIAPVVRMAPPPSSSKPKNNSGQEAPPLRPSSVGSCTPSTAAYDEFSGFGMISTEPGPRVSTANSIASSSSGGRRSLKGQLGLLKRASREFLQDKESDRLKKTSSQNDSLKLKMPRSRASLHSIRSMADLTEEIADDGDIGMRTKDSRGSSDRHRVSSLPLDTPAAGPGGIGSGRLIPTRESSLRHSYGGTSNKKRRPRHTRYSSTGSKDLKIEGGIAEASNEAEQVTKRIQQLKEQQKKIKSELEIDDTPSKPRRSHSASRPQASRMSSETRPKRSSYSGDSLLHKVEESGFDFQDESAPAPAVLTGTSSKSMKRNSGPLASKTTDLQPILGKKSFDKSSRLDRSHSHRSAEFSPVSGAKQHKRTPSGRLSQRRLSMSDERPSSADSIDLAVEAYIDSPRLTRRVAHPTTGRVIAFSDVGDPKGYVVVCCLGMGLTRYLMAFYDELARTLKLRLVTLDRPGVGESEPCPDGTPLGWPDDVAIVCNYLKVTKFSILAHSAGAIYALATALRMPQHIRGRLHLLGPWIPPSQLSAIGAHKEPAPSNAVPYSQRILRALPTPILKVANSSFMSATSTSITTSLPKSPRRSKRKAAVKDTPGPVAAEASSSKTLTQGGPDKDAGAAQSSTGVLGSPDANGQGTVTMSATDDRERQSDYDNKLTYKIWELATTNANPAVDLLVCLERNQPIGFRYVDITRAVVIHHGSRDTRVPVDNVRWLGKTMRRCEVRVLEGEGHGLMASAVVMGNVLTEISKEWEDWTTIVQGKRDGRRPTTNHSSRPGIVI</sequence>
<dbReference type="STRING" id="264951.A0A443I6C7"/>
<feature type="compositionally biased region" description="Basic and acidic residues" evidence="1">
    <location>
        <begin position="271"/>
        <end position="286"/>
    </location>
</feature>
<dbReference type="Pfam" id="PF00561">
    <property type="entry name" value="Abhydrolase_1"/>
    <property type="match status" value="1"/>
</dbReference>
<dbReference type="InterPro" id="IPR050471">
    <property type="entry name" value="AB_hydrolase"/>
</dbReference>
<dbReference type="InterPro" id="IPR000073">
    <property type="entry name" value="AB_hydrolase_1"/>
</dbReference>
<comment type="caution">
    <text evidence="3">The sequence shown here is derived from an EMBL/GenBank/DDBJ whole genome shotgun (WGS) entry which is preliminary data.</text>
</comment>
<feature type="compositionally biased region" description="Low complexity" evidence="1">
    <location>
        <begin position="199"/>
        <end position="216"/>
    </location>
</feature>
<accession>A0A443I6C7</accession>
<feature type="compositionally biased region" description="Polar residues" evidence="1">
    <location>
        <begin position="754"/>
        <end position="776"/>
    </location>
</feature>
<dbReference type="SUPFAM" id="SSF53474">
    <property type="entry name" value="alpha/beta-Hydrolases"/>
    <property type="match status" value="1"/>
</dbReference>
<protein>
    <recommendedName>
        <fullName evidence="2">AB hydrolase-1 domain-containing protein</fullName>
    </recommendedName>
</protein>
<feature type="compositionally biased region" description="Polar residues" evidence="1">
    <location>
        <begin position="82"/>
        <end position="96"/>
    </location>
</feature>
<feature type="compositionally biased region" description="Basic and acidic residues" evidence="1">
    <location>
        <begin position="367"/>
        <end position="376"/>
    </location>
</feature>
<feature type="compositionally biased region" description="Polar residues" evidence="1">
    <location>
        <begin position="391"/>
        <end position="412"/>
    </location>
</feature>
<proteinExistence type="predicted"/>